<evidence type="ECO:0000256" key="7">
    <source>
        <dbReference type="SAM" id="Phobius"/>
    </source>
</evidence>
<dbReference type="InterPro" id="IPR006685">
    <property type="entry name" value="MscS_channel_2nd"/>
</dbReference>
<name>A0ABW2NRT4_9BACL</name>
<dbReference type="InterPro" id="IPR049278">
    <property type="entry name" value="MS_channel_C"/>
</dbReference>
<dbReference type="InterPro" id="IPR011014">
    <property type="entry name" value="MscS_channel_TM-2"/>
</dbReference>
<evidence type="ECO:0000256" key="5">
    <source>
        <dbReference type="ARBA" id="ARBA00022989"/>
    </source>
</evidence>
<evidence type="ECO:0000259" key="9">
    <source>
        <dbReference type="Pfam" id="PF21082"/>
    </source>
</evidence>
<dbReference type="InterPro" id="IPR049142">
    <property type="entry name" value="MS_channel_1st"/>
</dbReference>
<dbReference type="RefSeq" id="WP_379750838.1">
    <property type="nucleotide sequence ID" value="NZ_JBHTCP010000050.1"/>
</dbReference>
<feature type="domain" description="Mechanosensitive ion channel transmembrane helices 2/3" evidence="10">
    <location>
        <begin position="73"/>
        <end position="114"/>
    </location>
</feature>
<keyword evidence="3" id="KW-1003">Cell membrane</keyword>
<dbReference type="PANTHER" id="PTHR30460">
    <property type="entry name" value="MODERATE CONDUCTANCE MECHANOSENSITIVE CHANNEL YBIO"/>
    <property type="match status" value="1"/>
</dbReference>
<dbReference type="Gene3D" id="1.10.287.1260">
    <property type="match status" value="1"/>
</dbReference>
<accession>A0ABW2NRT4</accession>
<evidence type="ECO:0000256" key="1">
    <source>
        <dbReference type="ARBA" id="ARBA00004651"/>
    </source>
</evidence>
<dbReference type="Pfam" id="PF21088">
    <property type="entry name" value="MS_channel_1st"/>
    <property type="match status" value="1"/>
</dbReference>
<feature type="domain" description="Mechanosensitive ion channel MscS" evidence="8">
    <location>
        <begin position="116"/>
        <end position="180"/>
    </location>
</feature>
<evidence type="ECO:0000256" key="6">
    <source>
        <dbReference type="ARBA" id="ARBA00023136"/>
    </source>
</evidence>
<dbReference type="SUPFAM" id="SSF82689">
    <property type="entry name" value="Mechanosensitive channel protein MscS (YggB), C-terminal domain"/>
    <property type="match status" value="1"/>
</dbReference>
<dbReference type="Pfam" id="PF21082">
    <property type="entry name" value="MS_channel_3rd"/>
    <property type="match status" value="1"/>
</dbReference>
<feature type="transmembrane region" description="Helical" evidence="7">
    <location>
        <begin position="70"/>
        <end position="92"/>
    </location>
</feature>
<dbReference type="InterPro" id="IPR011066">
    <property type="entry name" value="MscS_channel_C_sf"/>
</dbReference>
<feature type="transmembrane region" description="Helical" evidence="7">
    <location>
        <begin position="20"/>
        <end position="38"/>
    </location>
</feature>
<evidence type="ECO:0000259" key="8">
    <source>
        <dbReference type="Pfam" id="PF00924"/>
    </source>
</evidence>
<dbReference type="InterPro" id="IPR023408">
    <property type="entry name" value="MscS_beta-dom_sf"/>
</dbReference>
<feature type="domain" description="Mechanosensitive ion channel MscS C-terminal" evidence="9">
    <location>
        <begin position="187"/>
        <end position="270"/>
    </location>
</feature>
<dbReference type="SUPFAM" id="SSF82861">
    <property type="entry name" value="Mechanosensitive channel protein MscS (YggB), transmembrane region"/>
    <property type="match status" value="1"/>
</dbReference>
<dbReference type="PANTHER" id="PTHR30460:SF0">
    <property type="entry name" value="MODERATE CONDUCTANCE MECHANOSENSITIVE CHANNEL YBIO"/>
    <property type="match status" value="1"/>
</dbReference>
<keyword evidence="12" id="KW-1185">Reference proteome</keyword>
<protein>
    <submittedName>
        <fullName evidence="11">Mechanosensitive ion channel family protein</fullName>
    </submittedName>
</protein>
<dbReference type="InterPro" id="IPR010920">
    <property type="entry name" value="LSM_dom_sf"/>
</dbReference>
<comment type="similarity">
    <text evidence="2">Belongs to the MscS (TC 1.A.23) family.</text>
</comment>
<organism evidence="11 12">
    <name type="scientific">Fictibacillus iocasae</name>
    <dbReference type="NCBI Taxonomy" id="2715437"/>
    <lineage>
        <taxon>Bacteria</taxon>
        <taxon>Bacillati</taxon>
        <taxon>Bacillota</taxon>
        <taxon>Bacilli</taxon>
        <taxon>Bacillales</taxon>
        <taxon>Fictibacillaceae</taxon>
        <taxon>Fictibacillus</taxon>
    </lineage>
</organism>
<comment type="caution">
    <text evidence="11">The sequence shown here is derived from an EMBL/GenBank/DDBJ whole genome shotgun (WGS) entry which is preliminary data.</text>
</comment>
<keyword evidence="4 7" id="KW-0812">Transmembrane</keyword>
<keyword evidence="5 7" id="KW-1133">Transmembrane helix</keyword>
<evidence type="ECO:0000313" key="12">
    <source>
        <dbReference type="Proteomes" id="UP001596549"/>
    </source>
</evidence>
<dbReference type="Pfam" id="PF00924">
    <property type="entry name" value="MS_channel_2nd"/>
    <property type="match status" value="1"/>
</dbReference>
<dbReference type="Gene3D" id="3.30.70.100">
    <property type="match status" value="1"/>
</dbReference>
<dbReference type="SUPFAM" id="SSF50182">
    <property type="entry name" value="Sm-like ribonucleoproteins"/>
    <property type="match status" value="1"/>
</dbReference>
<evidence type="ECO:0000256" key="3">
    <source>
        <dbReference type="ARBA" id="ARBA00022475"/>
    </source>
</evidence>
<evidence type="ECO:0000256" key="4">
    <source>
        <dbReference type="ARBA" id="ARBA00022692"/>
    </source>
</evidence>
<comment type="subcellular location">
    <subcellularLocation>
        <location evidence="1">Cell membrane</location>
        <topology evidence="1">Multi-pass membrane protein</topology>
    </subcellularLocation>
</comment>
<feature type="transmembrane region" description="Helical" evidence="7">
    <location>
        <begin position="98"/>
        <end position="128"/>
    </location>
</feature>
<gene>
    <name evidence="11" type="ORF">ACFQPF_16160</name>
</gene>
<dbReference type="EMBL" id="JBHTCP010000050">
    <property type="protein sequence ID" value="MFC7373176.1"/>
    <property type="molecule type" value="Genomic_DNA"/>
</dbReference>
<proteinExistence type="inferred from homology"/>
<evidence type="ECO:0000313" key="11">
    <source>
        <dbReference type="EMBL" id="MFC7373176.1"/>
    </source>
</evidence>
<keyword evidence="6 7" id="KW-0472">Membrane</keyword>
<evidence type="ECO:0000256" key="2">
    <source>
        <dbReference type="ARBA" id="ARBA00008017"/>
    </source>
</evidence>
<dbReference type="InterPro" id="IPR045276">
    <property type="entry name" value="YbiO_bact"/>
</dbReference>
<sequence>MMEKIEKWLLKVNWGEMMVQSWMIFLKLCIILIIFFIVKTIGKTVISRMFDQAAKNKRMTTNRVVTLQKLVLNLFSYILIFVFAGIIFELFGLDIKTLIAGAGILGLAIGFGAQGLVSDIVTGFFVLLEKQMDVGDFVTIGSVSGIVEEVGLRTTHVRAFDGTLFYMPNREISTVANHSRGNMQALVDIGIAYEESIDEALAVIRSACESVKEVNENIIEGPNVLGVQSFGSSEVVIRILAKTTNMEQWGVERELRKAIKEALDEAEIEIPYPHQVHIEKKVKVMA</sequence>
<dbReference type="Gene3D" id="2.30.30.60">
    <property type="match status" value="1"/>
</dbReference>
<evidence type="ECO:0000259" key="10">
    <source>
        <dbReference type="Pfam" id="PF21088"/>
    </source>
</evidence>
<reference evidence="12" key="1">
    <citation type="journal article" date="2019" name="Int. J. Syst. Evol. Microbiol.">
        <title>The Global Catalogue of Microorganisms (GCM) 10K type strain sequencing project: providing services to taxonomists for standard genome sequencing and annotation.</title>
        <authorList>
            <consortium name="The Broad Institute Genomics Platform"/>
            <consortium name="The Broad Institute Genome Sequencing Center for Infectious Disease"/>
            <person name="Wu L."/>
            <person name="Ma J."/>
        </authorList>
    </citation>
    <scope>NUCLEOTIDE SEQUENCE [LARGE SCALE GENOMIC DNA]</scope>
    <source>
        <strain evidence="12">NBRC 106396</strain>
    </source>
</reference>
<dbReference type="Proteomes" id="UP001596549">
    <property type="component" value="Unassembled WGS sequence"/>
</dbReference>